<feature type="coiled-coil region" evidence="12">
    <location>
        <begin position="247"/>
        <end position="381"/>
    </location>
</feature>
<feature type="domain" description="RecF/RecN/SMC N-terminal" evidence="13">
    <location>
        <begin position="7"/>
        <end position="117"/>
    </location>
</feature>
<evidence type="ECO:0000256" key="3">
    <source>
        <dbReference type="ARBA" id="ARBA00006793"/>
    </source>
</evidence>
<evidence type="ECO:0000256" key="10">
    <source>
        <dbReference type="ARBA" id="ARBA00023204"/>
    </source>
</evidence>
<keyword evidence="8 12" id="KW-0175">Coiled coil</keyword>
<keyword evidence="7" id="KW-0067">ATP-binding</keyword>
<dbReference type="GO" id="GO:0003684">
    <property type="term" value="F:damaged DNA binding"/>
    <property type="evidence" value="ECO:0007669"/>
    <property type="project" value="TreeGrafter"/>
</dbReference>
<comment type="subcellular location">
    <subcellularLocation>
        <location evidence="2">Chromosome</location>
    </subcellularLocation>
    <subcellularLocation>
        <location evidence="1">Nucleus</location>
    </subcellularLocation>
</comment>
<dbReference type="InterPro" id="IPR027417">
    <property type="entry name" value="P-loop_NTPase"/>
</dbReference>
<proteinExistence type="inferred from homology"/>
<dbReference type="VEuPathDB" id="MicrosporidiaDB:THOM_0490"/>
<dbReference type="PANTHER" id="PTHR19306">
    <property type="entry name" value="STRUCTURAL MAINTENANCE OF CHROMOSOMES 5,6 SMC5, SMC6"/>
    <property type="match status" value="1"/>
</dbReference>
<evidence type="ECO:0000256" key="9">
    <source>
        <dbReference type="ARBA" id="ARBA00023172"/>
    </source>
</evidence>
<accession>L7JYX9</accession>
<evidence type="ECO:0000256" key="6">
    <source>
        <dbReference type="ARBA" id="ARBA00022763"/>
    </source>
</evidence>
<keyword evidence="5" id="KW-0547">Nucleotide-binding</keyword>
<dbReference type="GO" id="GO:0030915">
    <property type="term" value="C:Smc5-Smc6 complex"/>
    <property type="evidence" value="ECO:0007669"/>
    <property type="project" value="TreeGrafter"/>
</dbReference>
<protein>
    <submittedName>
        <fullName evidence="14">DNA repair protein RAD18 (SMC family protein)</fullName>
    </submittedName>
</protein>
<dbReference type="Proteomes" id="UP000011185">
    <property type="component" value="Unassembled WGS sequence"/>
</dbReference>
<evidence type="ECO:0000259" key="13">
    <source>
        <dbReference type="Pfam" id="PF02463"/>
    </source>
</evidence>
<dbReference type="OMA" id="NERIELH"/>
<dbReference type="InterPro" id="IPR003395">
    <property type="entry name" value="RecF/RecN/SMC_N"/>
</dbReference>
<feature type="coiled-coil region" evidence="12">
    <location>
        <begin position="180"/>
        <end position="214"/>
    </location>
</feature>
<evidence type="ECO:0000256" key="12">
    <source>
        <dbReference type="SAM" id="Coils"/>
    </source>
</evidence>
<keyword evidence="6" id="KW-0227">DNA damage</keyword>
<keyword evidence="10" id="KW-0234">DNA repair</keyword>
<keyword evidence="4" id="KW-0158">Chromosome</keyword>
<dbReference type="GO" id="GO:0005524">
    <property type="term" value="F:ATP binding"/>
    <property type="evidence" value="ECO:0007669"/>
    <property type="project" value="UniProtKB-KW"/>
</dbReference>
<dbReference type="GO" id="GO:0035861">
    <property type="term" value="C:site of double-strand break"/>
    <property type="evidence" value="ECO:0007669"/>
    <property type="project" value="TreeGrafter"/>
</dbReference>
<evidence type="ECO:0000313" key="14">
    <source>
        <dbReference type="EMBL" id="ELQ76530.1"/>
    </source>
</evidence>
<name>L7JYX9_TRAHO</name>
<dbReference type="STRING" id="72359.L7JYX9"/>
<evidence type="ECO:0000256" key="1">
    <source>
        <dbReference type="ARBA" id="ARBA00004123"/>
    </source>
</evidence>
<evidence type="ECO:0000256" key="11">
    <source>
        <dbReference type="ARBA" id="ARBA00023242"/>
    </source>
</evidence>
<evidence type="ECO:0000256" key="4">
    <source>
        <dbReference type="ARBA" id="ARBA00022454"/>
    </source>
</evidence>
<dbReference type="Gene3D" id="3.40.50.300">
    <property type="entry name" value="P-loop containing nucleotide triphosphate hydrolases"/>
    <property type="match status" value="1"/>
</dbReference>
<dbReference type="SUPFAM" id="SSF52540">
    <property type="entry name" value="P-loop containing nucleoside triphosphate hydrolases"/>
    <property type="match status" value="1"/>
</dbReference>
<keyword evidence="9" id="KW-0233">DNA recombination</keyword>
<dbReference type="OrthoDB" id="10072614at2759"/>
<evidence type="ECO:0000256" key="2">
    <source>
        <dbReference type="ARBA" id="ARBA00004286"/>
    </source>
</evidence>
<evidence type="ECO:0000256" key="7">
    <source>
        <dbReference type="ARBA" id="ARBA00022840"/>
    </source>
</evidence>
<dbReference type="PANTHER" id="PTHR19306:SF6">
    <property type="entry name" value="STRUCTURAL MAINTENANCE OF CHROMOSOMES PROTEIN 6"/>
    <property type="match status" value="1"/>
</dbReference>
<sequence length="578" mass="67248">MVKGNIIKSITLSNFMCHTNLRLPFISPITVIGGFNGSGKSAIMIAIGIVLGQRTNALDRGSSAKSLIQNGKSSAKIQLELSNVQHRFNYGFFGNSIILERVIKRDAAHSIRIKNDSGKIFSTKKEDLDYIIDYFQLHIDNPLNFLTQENSKKFLKITKAEDLYSLFLRGTELDDVAELHDEANKKTTEMKTRLELLNEELLEIDARRKKKKSDLDIVVDGSKIDEKIAQLKNEIEWSRLKESLLEIRARKEEMDVLSREVKELDNKINQNHLMINEMKKEEQEKECEVKRIRAEISERKKILEEAVKNYELEEREMKNDLEELTINYNEKKQRLQNLNRLGGIDKLAEKKALLEQKLGMEEKYSAQLETLSQKMAEENERSSSNKAKLVQHRQTESNISKQIEFLKKIEKNKLLFFHTKINDILREIRSCKFNDDVIGPIGSYITLKDFKWNKAISIILKNTLSNFIAFCKEDKIKLKRIFNKYDANFTILVPSSRSDAPINYEKRTGHNFAIDVIEVNHPRKNVILNQLIIMNSLENIILVEDRSFAYSILKKKLWDDIDIRSRPHIQKTAIKYKW</sequence>
<dbReference type="EMBL" id="JH993844">
    <property type="protein sequence ID" value="ELQ76530.1"/>
    <property type="molecule type" value="Genomic_DNA"/>
</dbReference>
<organism evidence="14 15">
    <name type="scientific">Trachipleistophora hominis</name>
    <name type="common">Microsporidian parasite</name>
    <dbReference type="NCBI Taxonomy" id="72359"/>
    <lineage>
        <taxon>Eukaryota</taxon>
        <taxon>Fungi</taxon>
        <taxon>Fungi incertae sedis</taxon>
        <taxon>Microsporidia</taxon>
        <taxon>Pleistophoridae</taxon>
        <taxon>Trachipleistophora</taxon>
    </lineage>
</organism>
<keyword evidence="15" id="KW-1185">Reference proteome</keyword>
<comment type="similarity">
    <text evidence="3">Belongs to the SMC family. SMC6 subfamily.</text>
</comment>
<evidence type="ECO:0000256" key="8">
    <source>
        <dbReference type="ARBA" id="ARBA00023054"/>
    </source>
</evidence>
<dbReference type="GO" id="GO:0003697">
    <property type="term" value="F:single-stranded DNA binding"/>
    <property type="evidence" value="ECO:0007669"/>
    <property type="project" value="TreeGrafter"/>
</dbReference>
<dbReference type="Pfam" id="PF02463">
    <property type="entry name" value="SMC_N"/>
    <property type="match status" value="1"/>
</dbReference>
<evidence type="ECO:0000313" key="15">
    <source>
        <dbReference type="Proteomes" id="UP000011185"/>
    </source>
</evidence>
<reference evidence="14" key="1">
    <citation type="journal article" date="2012" name="PLoS Pathog.">
        <title>The genome of the obligate intracellular parasite Trachipleistophora hominis: new insights into microsporidian genome dynamics and reductive evolution.</title>
        <authorList>
            <person name="Heinz E."/>
            <person name="Williams T.A."/>
            <person name="Nakjang S."/>
            <person name="Noel C.J."/>
            <person name="Swan D.C."/>
            <person name="Goldberg A.V."/>
            <person name="Harris S.R."/>
            <person name="Weinmaier T."/>
            <person name="Markert S."/>
            <person name="Becher D."/>
            <person name="Bernhardt J."/>
            <person name="Dagan T."/>
            <person name="Hacker C."/>
            <person name="Lucocq J.M."/>
            <person name="Schweder T."/>
            <person name="Rattei T."/>
            <person name="Hall N."/>
            <person name="Hirt R.P."/>
            <person name="Embley T.M."/>
        </authorList>
    </citation>
    <scope>NUCLEOTIDE SEQUENCE [LARGE SCALE GENOMIC DNA]</scope>
</reference>
<evidence type="ECO:0000256" key="5">
    <source>
        <dbReference type="ARBA" id="ARBA00022741"/>
    </source>
</evidence>
<dbReference type="GO" id="GO:0005634">
    <property type="term" value="C:nucleus"/>
    <property type="evidence" value="ECO:0007669"/>
    <property type="project" value="UniProtKB-SubCell"/>
</dbReference>
<gene>
    <name evidence="14" type="ORF">THOM_0490</name>
</gene>
<keyword evidence="11" id="KW-0539">Nucleus</keyword>
<dbReference type="AlphaFoldDB" id="L7JYX9"/>
<dbReference type="HOGENOM" id="CLU_471872_0_0_1"/>
<dbReference type="InParanoid" id="L7JYX9"/>
<dbReference type="GO" id="GO:0000724">
    <property type="term" value="P:double-strand break repair via homologous recombination"/>
    <property type="evidence" value="ECO:0007669"/>
    <property type="project" value="TreeGrafter"/>
</dbReference>
<dbReference type="GO" id="GO:0016887">
    <property type="term" value="F:ATP hydrolysis activity"/>
    <property type="evidence" value="ECO:0007669"/>
    <property type="project" value="InterPro"/>
</dbReference>